<evidence type="ECO:0000256" key="2">
    <source>
        <dbReference type="ARBA" id="ARBA00023125"/>
    </source>
</evidence>
<dbReference type="AlphaFoldDB" id="A0A0S2SFU9"/>
<name>A0A0S2SFU9_9GAMM</name>
<dbReference type="InterPro" id="IPR011663">
    <property type="entry name" value="UTRA"/>
</dbReference>
<reference evidence="6" key="1">
    <citation type="submission" date="2015-10" db="EMBL/GenBank/DDBJ databases">
        <title>Complete Genome Sequence of Aeromonas schubertii strain WL1483.</title>
        <authorList>
            <person name="Liu L."/>
        </authorList>
    </citation>
    <scope>NUCLEOTIDE SEQUENCE [LARGE SCALE GENOMIC DNA]</scope>
    <source>
        <strain evidence="6">WL1483</strain>
    </source>
</reference>
<dbReference type="GO" id="GO:0003677">
    <property type="term" value="F:DNA binding"/>
    <property type="evidence" value="ECO:0007669"/>
    <property type="project" value="UniProtKB-KW"/>
</dbReference>
<dbReference type="InterPro" id="IPR050679">
    <property type="entry name" value="Bact_HTH_transcr_reg"/>
</dbReference>
<dbReference type="PRINTS" id="PR00035">
    <property type="entry name" value="HTHGNTR"/>
</dbReference>
<evidence type="ECO:0000313" key="5">
    <source>
        <dbReference type="EMBL" id="ALP40575.1"/>
    </source>
</evidence>
<dbReference type="GO" id="GO:0003700">
    <property type="term" value="F:DNA-binding transcription factor activity"/>
    <property type="evidence" value="ECO:0007669"/>
    <property type="project" value="InterPro"/>
</dbReference>
<feature type="domain" description="HTH gntR-type" evidence="4">
    <location>
        <begin position="15"/>
        <end position="83"/>
    </location>
</feature>
<dbReference type="InterPro" id="IPR028978">
    <property type="entry name" value="Chorismate_lyase_/UTRA_dom_sf"/>
</dbReference>
<evidence type="ECO:0000256" key="1">
    <source>
        <dbReference type="ARBA" id="ARBA00023015"/>
    </source>
</evidence>
<sequence length="268" mass="29525">MSAAFESSAPVRHHARKSEQIAHTLRTLIQGGTLAPGEQLPAERILGERFATTRITVKEALQRLEAEGLIYRAERRGWFVSPERLTYDPARHLHFHHWIDSTARRAHTRLLAVGPLLAGTGECQWLGVAPLTPLVEIRCLRAIDGRPVLHVTHQLVAARFVGIEHEDLEGSLTELYARHFGITQGSAALEIEATAARGEVARSLNLAEGSQVLRIRRRNLDPEGRLVDGDIEHWRPDAIRICLETGMLAAGHPLAPPDNLTAAVSNPG</sequence>
<dbReference type="PATRIC" id="fig|652.5.peg.2576"/>
<keyword evidence="2" id="KW-0238">DNA-binding</keyword>
<dbReference type="Pfam" id="PF00392">
    <property type="entry name" value="GntR"/>
    <property type="match status" value="1"/>
</dbReference>
<reference evidence="5 6" key="2">
    <citation type="journal article" date="2016" name="Genome Announc.">
        <title>Complete Genome Sequence of the Highly Virulent Aeromonas schubertii Strain WL1483, Isolated from Diseased Snakehead Fish (Channa argus) in China.</title>
        <authorList>
            <person name="Liu L."/>
            <person name="Li N."/>
            <person name="Zhang D."/>
            <person name="Fu X."/>
            <person name="Shi C."/>
            <person name="Lin Q."/>
            <person name="Hao G."/>
        </authorList>
    </citation>
    <scope>NUCLEOTIDE SEQUENCE [LARGE SCALE GENOMIC DNA]</scope>
    <source>
        <strain evidence="5 6">WL1483</strain>
    </source>
</reference>
<dbReference type="SMART" id="SM00866">
    <property type="entry name" value="UTRA"/>
    <property type="match status" value="1"/>
</dbReference>
<organism evidence="5 6">
    <name type="scientific">Aeromonas schubertii</name>
    <dbReference type="NCBI Taxonomy" id="652"/>
    <lineage>
        <taxon>Bacteria</taxon>
        <taxon>Pseudomonadati</taxon>
        <taxon>Pseudomonadota</taxon>
        <taxon>Gammaproteobacteria</taxon>
        <taxon>Aeromonadales</taxon>
        <taxon>Aeromonadaceae</taxon>
        <taxon>Aeromonas</taxon>
    </lineage>
</organism>
<evidence type="ECO:0000259" key="4">
    <source>
        <dbReference type="PROSITE" id="PS50949"/>
    </source>
</evidence>
<dbReference type="Pfam" id="PF07702">
    <property type="entry name" value="UTRA"/>
    <property type="match status" value="1"/>
</dbReference>
<dbReference type="RefSeq" id="WP_060586574.1">
    <property type="nucleotide sequence ID" value="NZ_CP013067.1"/>
</dbReference>
<dbReference type="PROSITE" id="PS50949">
    <property type="entry name" value="HTH_GNTR"/>
    <property type="match status" value="1"/>
</dbReference>
<dbReference type="InterPro" id="IPR036390">
    <property type="entry name" value="WH_DNA-bd_sf"/>
</dbReference>
<keyword evidence="1" id="KW-0805">Transcription regulation</keyword>
<dbReference type="InterPro" id="IPR000524">
    <property type="entry name" value="Tscrpt_reg_HTH_GntR"/>
</dbReference>
<gene>
    <name evidence="5" type="ORF">WL1483_1156</name>
</gene>
<evidence type="ECO:0000313" key="6">
    <source>
        <dbReference type="Proteomes" id="UP000058114"/>
    </source>
</evidence>
<keyword evidence="3" id="KW-0804">Transcription</keyword>
<dbReference type="GO" id="GO:0045892">
    <property type="term" value="P:negative regulation of DNA-templated transcription"/>
    <property type="evidence" value="ECO:0007669"/>
    <property type="project" value="TreeGrafter"/>
</dbReference>
<dbReference type="InterPro" id="IPR036388">
    <property type="entry name" value="WH-like_DNA-bd_sf"/>
</dbReference>
<dbReference type="Gene3D" id="1.10.10.10">
    <property type="entry name" value="Winged helix-like DNA-binding domain superfamily/Winged helix DNA-binding domain"/>
    <property type="match status" value="1"/>
</dbReference>
<dbReference type="PANTHER" id="PTHR44846:SF7">
    <property type="entry name" value="TRANSCRIPTIONAL REGULATOR OF 2-AMINOETHYLPHOSPHONATE DEGRADATION OPERONS-RELATED"/>
    <property type="match status" value="1"/>
</dbReference>
<dbReference type="SUPFAM" id="SSF46785">
    <property type="entry name" value="Winged helix' DNA-binding domain"/>
    <property type="match status" value="1"/>
</dbReference>
<proteinExistence type="predicted"/>
<evidence type="ECO:0000256" key="3">
    <source>
        <dbReference type="ARBA" id="ARBA00023163"/>
    </source>
</evidence>
<dbReference type="SMART" id="SM00345">
    <property type="entry name" value="HTH_GNTR"/>
    <property type="match status" value="1"/>
</dbReference>
<protein>
    <submittedName>
        <fullName evidence="5">GntR family transcriptional regulator</fullName>
    </submittedName>
</protein>
<dbReference type="Gene3D" id="3.40.1410.10">
    <property type="entry name" value="Chorismate lyase-like"/>
    <property type="match status" value="1"/>
</dbReference>
<dbReference type="KEGG" id="asr:WL1483_1156"/>
<accession>A0A0S2SFU9</accession>
<dbReference type="CDD" id="cd07377">
    <property type="entry name" value="WHTH_GntR"/>
    <property type="match status" value="1"/>
</dbReference>
<dbReference type="PANTHER" id="PTHR44846">
    <property type="entry name" value="MANNOSYL-D-GLYCERATE TRANSPORT/METABOLISM SYSTEM REPRESSOR MNGR-RELATED"/>
    <property type="match status" value="1"/>
</dbReference>
<dbReference type="SUPFAM" id="SSF64288">
    <property type="entry name" value="Chorismate lyase-like"/>
    <property type="match status" value="1"/>
</dbReference>
<dbReference type="EMBL" id="CP013067">
    <property type="protein sequence ID" value="ALP40575.1"/>
    <property type="molecule type" value="Genomic_DNA"/>
</dbReference>
<dbReference type="Proteomes" id="UP000058114">
    <property type="component" value="Chromosome"/>
</dbReference>